<comment type="similarity">
    <text evidence="1">Belongs to the peptidase C40 family.</text>
</comment>
<sequence>MRKKILLVFVIVILSFMGLSCSNTTVGKSKFSPYYFYTDTNKYLFEISRYELSKLITFDKLAYKGSYYGDRRMTKEDFENIKDNRNVSGIPSIVVPQVGFTLRSLNMKLYPTNTTIHRGNDKFDANQYTRISAFAPVFILHISKDREFYYVMTEFMRGWIHAADVKIYSQVAFSGIQQMPFIRVVQDNVTIGNVKYGIGDKVPMLSEDDKSIVVLTPDGSYTAVEKNNSFVSGNAVYNENLMKSMAESQLNNPYDWGGKEGYRDCSAYVRDLWRVFGADIPRSSGLQKLVGKKLLDKPKSEEEFYAVLRNAKPYRTLLFFKGHVIMYGGMEDGDYVIYHAVNTLLNDDGKKVVISKVAKNKLKEEKFVNIWKRVIRVSEISPLISPELPKEPELIEITNIMDKISEIGSYSEKEMAGHNYTTQKQN</sequence>
<evidence type="ECO:0000259" key="6">
    <source>
        <dbReference type="Pfam" id="PF12913"/>
    </source>
</evidence>
<reference evidence="7" key="2">
    <citation type="submission" date="2021-04" db="EMBL/GenBank/DDBJ databases">
        <authorList>
            <person name="Gilroy R."/>
        </authorList>
    </citation>
    <scope>NUCLEOTIDE SEQUENCE</scope>
    <source>
        <strain evidence="7">ChiW4-1371</strain>
    </source>
</reference>
<dbReference type="GO" id="GO:0008234">
    <property type="term" value="F:cysteine-type peptidase activity"/>
    <property type="evidence" value="ECO:0007669"/>
    <property type="project" value="UniProtKB-KW"/>
</dbReference>
<comment type="caution">
    <text evidence="7">The sequence shown here is derived from an EMBL/GenBank/DDBJ whole genome shotgun (WGS) entry which is preliminary data.</text>
</comment>
<gene>
    <name evidence="7" type="ORF">H9804_09175</name>
</gene>
<proteinExistence type="inferred from homology"/>
<dbReference type="GO" id="GO:0006508">
    <property type="term" value="P:proteolysis"/>
    <property type="evidence" value="ECO:0007669"/>
    <property type="project" value="UniProtKB-KW"/>
</dbReference>
<dbReference type="Pfam" id="PF12913">
    <property type="entry name" value="SH3_6"/>
    <property type="match status" value="1"/>
</dbReference>
<dbReference type="InterPro" id="IPR038765">
    <property type="entry name" value="Papain-like_cys_pep_sf"/>
</dbReference>
<dbReference type="Pfam" id="PF00877">
    <property type="entry name" value="NLPC_P60"/>
    <property type="match status" value="1"/>
</dbReference>
<dbReference type="EMBL" id="DXAQ01000136">
    <property type="protein sequence ID" value="HIZ90108.1"/>
    <property type="molecule type" value="Genomic_DNA"/>
</dbReference>
<accession>A0A9D2GU57</accession>
<keyword evidence="4" id="KW-0788">Thiol protease</keyword>
<name>A0A9D2GU57_9BACT</name>
<reference evidence="7" key="1">
    <citation type="journal article" date="2021" name="PeerJ">
        <title>Extensive microbial diversity within the chicken gut microbiome revealed by metagenomics and culture.</title>
        <authorList>
            <person name="Gilroy R."/>
            <person name="Ravi A."/>
            <person name="Getino M."/>
            <person name="Pursley I."/>
            <person name="Horton D.L."/>
            <person name="Alikhan N.F."/>
            <person name="Baker D."/>
            <person name="Gharbi K."/>
            <person name="Hall N."/>
            <person name="Watson M."/>
            <person name="Adriaenssens E.M."/>
            <person name="Foster-Nyarko E."/>
            <person name="Jarju S."/>
            <person name="Secka A."/>
            <person name="Antonio M."/>
            <person name="Oren A."/>
            <person name="Chaudhuri R.R."/>
            <person name="La Ragione R."/>
            <person name="Hildebrand F."/>
            <person name="Pallen M.J."/>
        </authorList>
    </citation>
    <scope>NUCLEOTIDE SEQUENCE</scope>
    <source>
        <strain evidence="7">ChiW4-1371</strain>
    </source>
</reference>
<dbReference type="InterPro" id="IPR000064">
    <property type="entry name" value="NLP_P60_dom"/>
</dbReference>
<evidence type="ECO:0000256" key="1">
    <source>
        <dbReference type="ARBA" id="ARBA00007074"/>
    </source>
</evidence>
<dbReference type="PROSITE" id="PS51257">
    <property type="entry name" value="PROKAR_LIPOPROTEIN"/>
    <property type="match status" value="1"/>
</dbReference>
<keyword evidence="2" id="KW-0645">Protease</keyword>
<dbReference type="SUPFAM" id="SSF54001">
    <property type="entry name" value="Cysteine proteinases"/>
    <property type="match status" value="1"/>
</dbReference>
<dbReference type="AlphaFoldDB" id="A0A9D2GU57"/>
<evidence type="ECO:0000313" key="8">
    <source>
        <dbReference type="Proteomes" id="UP000824176"/>
    </source>
</evidence>
<evidence type="ECO:0000313" key="7">
    <source>
        <dbReference type="EMBL" id="HIZ90108.1"/>
    </source>
</evidence>
<protein>
    <submittedName>
        <fullName evidence="7">SH3 domain-containing protein</fullName>
    </submittedName>
</protein>
<keyword evidence="3" id="KW-0378">Hydrolase</keyword>
<evidence type="ECO:0000256" key="3">
    <source>
        <dbReference type="ARBA" id="ARBA00022801"/>
    </source>
</evidence>
<dbReference type="Gene3D" id="3.90.1720.10">
    <property type="entry name" value="endopeptidase domain like (from Nostoc punctiforme)"/>
    <property type="match status" value="1"/>
</dbReference>
<dbReference type="Proteomes" id="UP000824176">
    <property type="component" value="Unassembled WGS sequence"/>
</dbReference>
<evidence type="ECO:0000259" key="5">
    <source>
        <dbReference type="Pfam" id="PF00877"/>
    </source>
</evidence>
<organism evidence="7 8">
    <name type="scientific">Candidatus Mucispirillum faecigallinarum</name>
    <dbReference type="NCBI Taxonomy" id="2838699"/>
    <lineage>
        <taxon>Bacteria</taxon>
        <taxon>Pseudomonadati</taxon>
        <taxon>Deferribacterota</taxon>
        <taxon>Deferribacteres</taxon>
        <taxon>Deferribacterales</taxon>
        <taxon>Mucispirillaceae</taxon>
        <taxon>Mucispirillum</taxon>
    </lineage>
</organism>
<dbReference type="InterPro" id="IPR039439">
    <property type="entry name" value="SH3b1_dom"/>
</dbReference>
<feature type="domain" description="NlpC/P60" evidence="5">
    <location>
        <begin position="252"/>
        <end position="364"/>
    </location>
</feature>
<evidence type="ECO:0000256" key="4">
    <source>
        <dbReference type="ARBA" id="ARBA00022807"/>
    </source>
</evidence>
<evidence type="ECO:0000256" key="2">
    <source>
        <dbReference type="ARBA" id="ARBA00022670"/>
    </source>
</evidence>
<feature type="domain" description="SH3b1" evidence="6">
    <location>
        <begin position="122"/>
        <end position="161"/>
    </location>
</feature>